<evidence type="ECO:0000313" key="1">
    <source>
        <dbReference type="EMBL" id="TWT31690.1"/>
    </source>
</evidence>
<accession>A0A5C5V187</accession>
<dbReference type="AlphaFoldDB" id="A0A5C5V187"/>
<evidence type="ECO:0000313" key="2">
    <source>
        <dbReference type="Proteomes" id="UP000318878"/>
    </source>
</evidence>
<dbReference type="SUPFAM" id="SSF53448">
    <property type="entry name" value="Nucleotide-diphospho-sugar transferases"/>
    <property type="match status" value="1"/>
</dbReference>
<proteinExistence type="predicted"/>
<dbReference type="NCBIfam" id="TIGR04282">
    <property type="entry name" value="glyco_like_cofC"/>
    <property type="match status" value="1"/>
</dbReference>
<protein>
    <recommendedName>
        <fullName evidence="3">2-phospho-L-lactate guanylyltransferase</fullName>
    </recommendedName>
</protein>
<dbReference type="InterPro" id="IPR018641">
    <property type="entry name" value="Trfase_1_rSAM/seldom-assoc"/>
</dbReference>
<keyword evidence="2" id="KW-1185">Reference proteome</keyword>
<dbReference type="Gene3D" id="3.90.550.10">
    <property type="entry name" value="Spore Coat Polysaccharide Biosynthesis Protein SpsA, Chain A"/>
    <property type="match status" value="1"/>
</dbReference>
<evidence type="ECO:0008006" key="3">
    <source>
        <dbReference type="Google" id="ProtNLM"/>
    </source>
</evidence>
<dbReference type="Proteomes" id="UP000318878">
    <property type="component" value="Unassembled WGS sequence"/>
</dbReference>
<dbReference type="EMBL" id="SJPF01000004">
    <property type="protein sequence ID" value="TWT31690.1"/>
    <property type="molecule type" value="Genomic_DNA"/>
</dbReference>
<sequence>MFAKYWRAGEVKTRLGATIGMAAAAAVHQLFVQTSLARFRHLGDRRELQFSPSTESQAFAAVAGDAWQVTPQAPGDLGDRITYYFATQLGGGATQTLLIGSDSPNLPIDYVRAAFRHLDDHDVVLGPAVDGGYYLIGLRQRCDALFTDIAWSTSDVLEQTLAKCDSLNLRTAQTPTWYDVDDKSDLKRLLAEPPECDADPDLRALHTQLNLILADCPPL</sequence>
<dbReference type="PANTHER" id="PTHR36529">
    <property type="entry name" value="SLL1095 PROTEIN"/>
    <property type="match status" value="1"/>
</dbReference>
<dbReference type="InterPro" id="IPR029044">
    <property type="entry name" value="Nucleotide-diphossugar_trans"/>
</dbReference>
<comment type="caution">
    <text evidence="1">The sequence shown here is derived from an EMBL/GenBank/DDBJ whole genome shotgun (WGS) entry which is preliminary data.</text>
</comment>
<organism evidence="1 2">
    <name type="scientific">Blastopirellula retiformator</name>
    <dbReference type="NCBI Taxonomy" id="2527970"/>
    <lineage>
        <taxon>Bacteria</taxon>
        <taxon>Pseudomonadati</taxon>
        <taxon>Planctomycetota</taxon>
        <taxon>Planctomycetia</taxon>
        <taxon>Pirellulales</taxon>
        <taxon>Pirellulaceae</taxon>
        <taxon>Blastopirellula</taxon>
    </lineage>
</organism>
<dbReference type="Pfam" id="PF09837">
    <property type="entry name" value="DUF2064"/>
    <property type="match status" value="1"/>
</dbReference>
<dbReference type="PANTHER" id="PTHR36529:SF1">
    <property type="entry name" value="GLYCOSYLTRANSFERASE"/>
    <property type="match status" value="1"/>
</dbReference>
<name>A0A5C5V187_9BACT</name>
<gene>
    <name evidence="1" type="ORF">Enr8_36140</name>
</gene>
<reference evidence="1 2" key="1">
    <citation type="submission" date="2019-02" db="EMBL/GenBank/DDBJ databases">
        <title>Deep-cultivation of Planctomycetes and their phenomic and genomic characterization uncovers novel biology.</title>
        <authorList>
            <person name="Wiegand S."/>
            <person name="Jogler M."/>
            <person name="Boedeker C."/>
            <person name="Pinto D."/>
            <person name="Vollmers J."/>
            <person name="Rivas-Marin E."/>
            <person name="Kohn T."/>
            <person name="Peeters S.H."/>
            <person name="Heuer A."/>
            <person name="Rast P."/>
            <person name="Oberbeckmann S."/>
            <person name="Bunk B."/>
            <person name="Jeske O."/>
            <person name="Meyerdierks A."/>
            <person name="Storesund J.E."/>
            <person name="Kallscheuer N."/>
            <person name="Luecker S."/>
            <person name="Lage O.M."/>
            <person name="Pohl T."/>
            <person name="Merkel B.J."/>
            <person name="Hornburger P."/>
            <person name="Mueller R.-W."/>
            <person name="Bruemmer F."/>
            <person name="Labrenz M."/>
            <person name="Spormann A.M."/>
            <person name="Op Den Camp H."/>
            <person name="Overmann J."/>
            <person name="Amann R."/>
            <person name="Jetten M.S.M."/>
            <person name="Mascher T."/>
            <person name="Medema M.H."/>
            <person name="Devos D.P."/>
            <person name="Kaster A.-K."/>
            <person name="Ovreas L."/>
            <person name="Rohde M."/>
            <person name="Galperin M.Y."/>
            <person name="Jogler C."/>
        </authorList>
    </citation>
    <scope>NUCLEOTIDE SEQUENCE [LARGE SCALE GENOMIC DNA]</scope>
    <source>
        <strain evidence="1 2">Enr8</strain>
    </source>
</reference>